<sequence>MAKMNLYFLIFAVAFTASYAEYKYNFIRLCGFDLIAQQMTIPFTTREEAVDTCISLDSCIGVIQIAETEYRLLRTLRNLKPVAGCCDGLPEVYLYNKAFGIVLANSPSDMDITLLYGIYVYLDSTCPPEFSNSGSFCIGEISVSFL</sequence>
<feature type="chain" id="PRO_5036711323" evidence="1">
    <location>
        <begin position="21"/>
        <end position="146"/>
    </location>
</feature>
<evidence type="ECO:0000313" key="2">
    <source>
        <dbReference type="Proteomes" id="UP000887578"/>
    </source>
</evidence>
<protein>
    <submittedName>
        <fullName evidence="3">Uncharacterized protein</fullName>
    </submittedName>
</protein>
<evidence type="ECO:0000256" key="1">
    <source>
        <dbReference type="SAM" id="SignalP"/>
    </source>
</evidence>
<proteinExistence type="predicted"/>
<name>A0A914PM48_9BILA</name>
<keyword evidence="2" id="KW-1185">Reference proteome</keyword>
<dbReference type="AlphaFoldDB" id="A0A914PM48"/>
<keyword evidence="1" id="KW-0732">Signal</keyword>
<organism evidence="2 3">
    <name type="scientific">Panagrolaimus davidi</name>
    <dbReference type="NCBI Taxonomy" id="227884"/>
    <lineage>
        <taxon>Eukaryota</taxon>
        <taxon>Metazoa</taxon>
        <taxon>Ecdysozoa</taxon>
        <taxon>Nematoda</taxon>
        <taxon>Chromadorea</taxon>
        <taxon>Rhabditida</taxon>
        <taxon>Tylenchina</taxon>
        <taxon>Panagrolaimomorpha</taxon>
        <taxon>Panagrolaimoidea</taxon>
        <taxon>Panagrolaimidae</taxon>
        <taxon>Panagrolaimus</taxon>
    </lineage>
</organism>
<feature type="signal peptide" evidence="1">
    <location>
        <begin position="1"/>
        <end position="20"/>
    </location>
</feature>
<dbReference type="WBParaSite" id="PDA_v2.g1700.t1">
    <property type="protein sequence ID" value="PDA_v2.g1700.t1"/>
    <property type="gene ID" value="PDA_v2.g1700"/>
</dbReference>
<reference evidence="3" key="1">
    <citation type="submission" date="2022-11" db="UniProtKB">
        <authorList>
            <consortium name="WormBaseParasite"/>
        </authorList>
    </citation>
    <scope>IDENTIFICATION</scope>
</reference>
<dbReference type="Proteomes" id="UP000887578">
    <property type="component" value="Unplaced"/>
</dbReference>
<accession>A0A914PM48</accession>
<evidence type="ECO:0000313" key="3">
    <source>
        <dbReference type="WBParaSite" id="PDA_v2.g1700.t1"/>
    </source>
</evidence>